<dbReference type="SUPFAM" id="SSF56281">
    <property type="entry name" value="Metallo-hydrolase/oxidoreductase"/>
    <property type="match status" value="1"/>
</dbReference>
<reference evidence="2 3" key="1">
    <citation type="submission" date="2024-09" db="EMBL/GenBank/DDBJ databases">
        <authorList>
            <person name="Lee S.D."/>
        </authorList>
    </citation>
    <scope>NUCLEOTIDE SEQUENCE [LARGE SCALE GENOMIC DNA]</scope>
    <source>
        <strain evidence="2 3">N1-5</strain>
    </source>
</reference>
<sequence length="269" mass="28956">MPDSSWREVADRVFQRRYDPYDVTVAVIAGADGLAVVDTRTDLAEAAELREHLRQLSPAPVRWVVNTHVHFDHVGGNAEFVAPRQLPPAELWGHRAMAAALGAGETDADWTRAGYRLPPRVVPERLVDRSSSLDLGDRTVELFHPGRGHTDGDLVVLVPDADVLLAGDLVEESGPPALGPDSHPLDWAGTLDSLLTRTTPDTVVVPGHGAPVDPAFVRAQRDALGLLADRIRALHRAGVPVRDALAEDGWPYPVSELESAVACGYAQLG</sequence>
<dbReference type="PANTHER" id="PTHR42951">
    <property type="entry name" value="METALLO-BETA-LACTAMASE DOMAIN-CONTAINING"/>
    <property type="match status" value="1"/>
</dbReference>
<gene>
    <name evidence="2" type="ORF">ACEZDJ_36695</name>
</gene>
<keyword evidence="3" id="KW-1185">Reference proteome</keyword>
<evidence type="ECO:0000313" key="2">
    <source>
        <dbReference type="EMBL" id="MFC1406839.1"/>
    </source>
</evidence>
<evidence type="ECO:0000259" key="1">
    <source>
        <dbReference type="SMART" id="SM00849"/>
    </source>
</evidence>
<dbReference type="SMART" id="SM00849">
    <property type="entry name" value="Lactamase_B"/>
    <property type="match status" value="1"/>
</dbReference>
<dbReference type="Gene3D" id="3.60.15.10">
    <property type="entry name" value="Ribonuclease Z/Hydroxyacylglutathione hydrolase-like"/>
    <property type="match status" value="1"/>
</dbReference>
<dbReference type="Pfam" id="PF00753">
    <property type="entry name" value="Lactamase_B"/>
    <property type="match status" value="1"/>
</dbReference>
<evidence type="ECO:0000313" key="3">
    <source>
        <dbReference type="Proteomes" id="UP001592528"/>
    </source>
</evidence>
<dbReference type="InterPro" id="IPR001279">
    <property type="entry name" value="Metallo-B-lactamas"/>
</dbReference>
<dbReference type="RefSeq" id="WP_030248619.1">
    <property type="nucleotide sequence ID" value="NZ_JBHEZZ010000034.1"/>
</dbReference>
<name>A0ABV6UZE9_9ACTN</name>
<dbReference type="PANTHER" id="PTHR42951:SF4">
    <property type="entry name" value="ACYL-COENZYME A THIOESTERASE MBLAC2"/>
    <property type="match status" value="1"/>
</dbReference>
<dbReference type="InterPro" id="IPR050855">
    <property type="entry name" value="NDM-1-like"/>
</dbReference>
<dbReference type="Proteomes" id="UP001592528">
    <property type="component" value="Unassembled WGS sequence"/>
</dbReference>
<feature type="domain" description="Metallo-beta-lactamase" evidence="1">
    <location>
        <begin position="22"/>
        <end position="208"/>
    </location>
</feature>
<dbReference type="CDD" id="cd16282">
    <property type="entry name" value="metallo-hydrolase-like_MBL-fold"/>
    <property type="match status" value="1"/>
</dbReference>
<accession>A0ABV6UZE9</accession>
<dbReference type="EMBL" id="JBHEZZ010000034">
    <property type="protein sequence ID" value="MFC1406839.1"/>
    <property type="molecule type" value="Genomic_DNA"/>
</dbReference>
<proteinExistence type="predicted"/>
<organism evidence="2 3">
    <name type="scientific">Streptacidiphilus cavernicola</name>
    <dbReference type="NCBI Taxonomy" id="3342716"/>
    <lineage>
        <taxon>Bacteria</taxon>
        <taxon>Bacillati</taxon>
        <taxon>Actinomycetota</taxon>
        <taxon>Actinomycetes</taxon>
        <taxon>Kitasatosporales</taxon>
        <taxon>Streptomycetaceae</taxon>
        <taxon>Streptacidiphilus</taxon>
    </lineage>
</organism>
<dbReference type="InterPro" id="IPR036866">
    <property type="entry name" value="RibonucZ/Hydroxyglut_hydro"/>
</dbReference>
<comment type="caution">
    <text evidence="2">The sequence shown here is derived from an EMBL/GenBank/DDBJ whole genome shotgun (WGS) entry which is preliminary data.</text>
</comment>
<protein>
    <submittedName>
        <fullName evidence="2">MBL fold metallo-hydrolase</fullName>
    </submittedName>
</protein>